<proteinExistence type="predicted"/>
<gene>
    <name evidence="2" type="ORF">GBK04_29745</name>
</gene>
<comment type="caution">
    <text evidence="2">The sequence shown here is derived from an EMBL/GenBank/DDBJ whole genome shotgun (WGS) entry which is preliminary data.</text>
</comment>
<keyword evidence="3" id="KW-1185">Reference proteome</keyword>
<protein>
    <submittedName>
        <fullName evidence="2">DUF4134 domain-containing protein</fullName>
    </submittedName>
</protein>
<keyword evidence="1" id="KW-1133">Transmembrane helix</keyword>
<evidence type="ECO:0000313" key="3">
    <source>
        <dbReference type="Proteomes" id="UP000479293"/>
    </source>
</evidence>
<accession>A0A7C9BMM3</accession>
<sequence>MILNTIFFNLLCQAQHYLGRGEGAIEGSIIDRYITDPISNNLDVFSNFVFAVCGIMGLLGGLRIYTGAMNGDDDVKRHAFRWLGAIIALFVIGYTLQSLASAQKPMQGDANVKSFMEK</sequence>
<organism evidence="2 3">
    <name type="scientific">Salmonirosea aquatica</name>
    <dbReference type="NCBI Taxonomy" id="2654236"/>
    <lineage>
        <taxon>Bacteria</taxon>
        <taxon>Pseudomonadati</taxon>
        <taxon>Bacteroidota</taxon>
        <taxon>Cytophagia</taxon>
        <taxon>Cytophagales</taxon>
        <taxon>Spirosomataceae</taxon>
        <taxon>Salmonirosea</taxon>
    </lineage>
</organism>
<dbReference type="EMBL" id="WHLY01000004">
    <property type="protein sequence ID" value="MPR37397.1"/>
    <property type="molecule type" value="Genomic_DNA"/>
</dbReference>
<dbReference type="InterPro" id="IPR025408">
    <property type="entry name" value="DUF4134"/>
</dbReference>
<dbReference type="RefSeq" id="WP_152766847.1">
    <property type="nucleotide sequence ID" value="NZ_WHLY01000004.1"/>
</dbReference>
<evidence type="ECO:0000256" key="1">
    <source>
        <dbReference type="SAM" id="Phobius"/>
    </source>
</evidence>
<dbReference type="Proteomes" id="UP000479293">
    <property type="component" value="Unassembled WGS sequence"/>
</dbReference>
<keyword evidence="1" id="KW-0472">Membrane</keyword>
<feature type="transmembrane region" description="Helical" evidence="1">
    <location>
        <begin position="78"/>
        <end position="96"/>
    </location>
</feature>
<evidence type="ECO:0000313" key="2">
    <source>
        <dbReference type="EMBL" id="MPR37397.1"/>
    </source>
</evidence>
<keyword evidence="1" id="KW-0812">Transmembrane</keyword>
<name>A0A7C9BMM3_9BACT</name>
<dbReference type="Pfam" id="PF13572">
    <property type="entry name" value="DUF4134"/>
    <property type="match status" value="1"/>
</dbReference>
<dbReference type="AlphaFoldDB" id="A0A7C9BMM3"/>
<reference evidence="2 3" key="1">
    <citation type="submission" date="2019-10" db="EMBL/GenBank/DDBJ databases">
        <title>Draft Genome Sequence of Cytophagaceae sp. SJW1-29.</title>
        <authorList>
            <person name="Choi A."/>
        </authorList>
    </citation>
    <scope>NUCLEOTIDE SEQUENCE [LARGE SCALE GENOMIC DNA]</scope>
    <source>
        <strain evidence="2 3">SJW1-29</strain>
    </source>
</reference>
<feature type="transmembrane region" description="Helical" evidence="1">
    <location>
        <begin position="44"/>
        <end position="66"/>
    </location>
</feature>